<proteinExistence type="predicted"/>
<comment type="caution">
    <text evidence="1">The sequence shown here is derived from an EMBL/GenBank/DDBJ whole genome shotgun (WGS) entry which is preliminary data.</text>
</comment>
<accession>A0A3M3AS89</accession>
<reference evidence="1 2" key="1">
    <citation type="submission" date="2018-08" db="EMBL/GenBank/DDBJ databases">
        <title>Recombination of ecologically and evolutionarily significant loci maintains genetic cohesion in the Pseudomonas syringae species complex.</title>
        <authorList>
            <person name="Dillon M."/>
            <person name="Thakur S."/>
            <person name="Almeida R.N.D."/>
            <person name="Weir B.S."/>
            <person name="Guttman D.S."/>
        </authorList>
    </citation>
    <scope>NUCLEOTIDE SEQUENCE [LARGE SCALE GENOMIC DNA]</scope>
    <source>
        <strain evidence="1 2">88_10</strain>
    </source>
</reference>
<evidence type="ECO:0000313" key="1">
    <source>
        <dbReference type="EMBL" id="RMM03244.1"/>
    </source>
</evidence>
<organism evidence="1 2">
    <name type="scientific">Pseudomonas syringae pv. maculicola</name>
    <dbReference type="NCBI Taxonomy" id="59511"/>
    <lineage>
        <taxon>Bacteria</taxon>
        <taxon>Pseudomonadati</taxon>
        <taxon>Pseudomonadota</taxon>
        <taxon>Gammaproteobacteria</taxon>
        <taxon>Pseudomonadales</taxon>
        <taxon>Pseudomonadaceae</taxon>
        <taxon>Pseudomonas</taxon>
    </lineage>
</organism>
<dbReference type="Proteomes" id="UP000282378">
    <property type="component" value="Unassembled WGS sequence"/>
</dbReference>
<gene>
    <name evidence="1" type="ORF">APX70_200233</name>
</gene>
<evidence type="ECO:0000313" key="2">
    <source>
        <dbReference type="Proteomes" id="UP000282378"/>
    </source>
</evidence>
<sequence>MSTLSRAGILVYIPITVPRRASDGHISQPQDFIFLCRVKRLKIVRITQPCQPVDLILVRRDGQVLTIAQQEHGIGLQALGAVIG</sequence>
<dbReference type="EMBL" id="RBNL01000352">
    <property type="protein sequence ID" value="RMM03244.1"/>
    <property type="molecule type" value="Genomic_DNA"/>
</dbReference>
<protein>
    <submittedName>
        <fullName evidence="1">Uncharacterized protein</fullName>
    </submittedName>
</protein>
<name>A0A3M3AS89_PSEYM</name>
<dbReference type="AlphaFoldDB" id="A0A3M3AS89"/>